<proteinExistence type="predicted"/>
<dbReference type="EMBL" id="VICG01000012">
    <property type="protein sequence ID" value="KAA8566661.1"/>
    <property type="molecule type" value="Genomic_DNA"/>
</dbReference>
<protein>
    <submittedName>
        <fullName evidence="2">Uncharacterized protein</fullName>
    </submittedName>
</protein>
<evidence type="ECO:0000313" key="3">
    <source>
        <dbReference type="Proteomes" id="UP000322873"/>
    </source>
</evidence>
<accession>A0A5M9JBM5</accession>
<organism evidence="2 3">
    <name type="scientific">Monilinia fructicola</name>
    <name type="common">Brown rot fungus</name>
    <name type="synonym">Ciboria fructicola</name>
    <dbReference type="NCBI Taxonomy" id="38448"/>
    <lineage>
        <taxon>Eukaryota</taxon>
        <taxon>Fungi</taxon>
        <taxon>Dikarya</taxon>
        <taxon>Ascomycota</taxon>
        <taxon>Pezizomycotina</taxon>
        <taxon>Leotiomycetes</taxon>
        <taxon>Helotiales</taxon>
        <taxon>Sclerotiniaceae</taxon>
        <taxon>Monilinia</taxon>
    </lineage>
</organism>
<feature type="region of interest" description="Disordered" evidence="1">
    <location>
        <begin position="144"/>
        <end position="164"/>
    </location>
</feature>
<evidence type="ECO:0000313" key="2">
    <source>
        <dbReference type="EMBL" id="KAA8566661.1"/>
    </source>
</evidence>
<name>A0A5M9JBM5_MONFR</name>
<gene>
    <name evidence="2" type="ORF">EYC84_009199</name>
</gene>
<sequence length="218" mass="24113">MFHQATLLALPGEARGPSTPLPSYSPTVEFRLSYVEPPVHVSDINRISLYSVRTFMIGDLSITESVYEIAADCDLQDNVDQGSQTSSAVTEIFNPQIEGNHRDLVNESLLMPVELFETEGDVSFRINSVIEILGGMVVNEQYDPQQSSNRADDDITPQSARGDLTTRCSSTLARGDYGVEDPRLLLDQIRRADTPLPGYSNQENDTHSGSDTESEVWE</sequence>
<dbReference type="Proteomes" id="UP000322873">
    <property type="component" value="Unassembled WGS sequence"/>
</dbReference>
<reference evidence="2 3" key="1">
    <citation type="submission" date="2019-06" db="EMBL/GenBank/DDBJ databases">
        <title>Genome Sequence of the Brown Rot Fungal Pathogen Monilinia fructicola.</title>
        <authorList>
            <person name="De Miccolis Angelini R.M."/>
            <person name="Landi L."/>
            <person name="Abate D."/>
            <person name="Pollastro S."/>
            <person name="Romanazzi G."/>
            <person name="Faretra F."/>
        </authorList>
    </citation>
    <scope>NUCLEOTIDE SEQUENCE [LARGE SCALE GENOMIC DNA]</scope>
    <source>
        <strain evidence="2 3">Mfrc123</strain>
    </source>
</reference>
<evidence type="ECO:0000256" key="1">
    <source>
        <dbReference type="SAM" id="MobiDB-lite"/>
    </source>
</evidence>
<keyword evidence="3" id="KW-1185">Reference proteome</keyword>
<dbReference type="AlphaFoldDB" id="A0A5M9JBM5"/>
<comment type="caution">
    <text evidence="2">The sequence shown here is derived from an EMBL/GenBank/DDBJ whole genome shotgun (WGS) entry which is preliminary data.</text>
</comment>
<feature type="region of interest" description="Disordered" evidence="1">
    <location>
        <begin position="189"/>
        <end position="218"/>
    </location>
</feature>